<feature type="non-terminal residue" evidence="2">
    <location>
        <position position="149"/>
    </location>
</feature>
<sequence>MSVKIIGIGKYLPERIVVNDEISNHVDTSHEWIYDRTGIAQRHVATNESSLDMAARAAEQALEGIDRESVGLVVFATITPDHITPSMAAEIKKALGLTNAVAFDINAACSGFIYAMWIAESLMNGSIPAGEHAEGAGRALVIGSERLTR</sequence>
<proteinExistence type="predicted"/>
<protein>
    <submittedName>
        <fullName evidence="2">Ketoacyl-ACP synthase III</fullName>
    </submittedName>
</protein>
<dbReference type="GO" id="GO:0006633">
    <property type="term" value="P:fatty acid biosynthetic process"/>
    <property type="evidence" value="ECO:0007669"/>
    <property type="project" value="InterPro"/>
</dbReference>
<dbReference type="EMBL" id="DVLX01000069">
    <property type="protein sequence ID" value="HIT99674.1"/>
    <property type="molecule type" value="Genomic_DNA"/>
</dbReference>
<dbReference type="PANTHER" id="PTHR34069">
    <property type="entry name" value="3-OXOACYL-[ACYL-CARRIER-PROTEIN] SYNTHASE 3"/>
    <property type="match status" value="1"/>
</dbReference>
<organism evidence="2 3">
    <name type="scientific">Candidatus Allocopromorpha excrementavium</name>
    <dbReference type="NCBI Taxonomy" id="2840741"/>
    <lineage>
        <taxon>Bacteria</taxon>
        <taxon>Bacillati</taxon>
        <taxon>Bacillota</taxon>
        <taxon>Clostridia</taxon>
        <taxon>Eubacteriales</taxon>
        <taxon>Eubacteriaceae</taxon>
        <taxon>Eubacteriaceae incertae sedis</taxon>
        <taxon>Candidatus Allocopromorpha</taxon>
    </lineage>
</organism>
<dbReference type="GO" id="GO:0044550">
    <property type="term" value="P:secondary metabolite biosynthetic process"/>
    <property type="evidence" value="ECO:0007669"/>
    <property type="project" value="TreeGrafter"/>
</dbReference>
<comment type="caution">
    <text evidence="2">The sequence shown here is derived from an EMBL/GenBank/DDBJ whole genome shotgun (WGS) entry which is preliminary data.</text>
</comment>
<dbReference type="GO" id="GO:0004315">
    <property type="term" value="F:3-oxoacyl-[acyl-carrier-protein] synthase activity"/>
    <property type="evidence" value="ECO:0007669"/>
    <property type="project" value="InterPro"/>
</dbReference>
<evidence type="ECO:0000313" key="3">
    <source>
        <dbReference type="Proteomes" id="UP000824159"/>
    </source>
</evidence>
<name>A0A9D1HD45_9FIRM</name>
<dbReference type="Proteomes" id="UP000824159">
    <property type="component" value="Unassembled WGS sequence"/>
</dbReference>
<evidence type="ECO:0000259" key="1">
    <source>
        <dbReference type="Pfam" id="PF08545"/>
    </source>
</evidence>
<gene>
    <name evidence="2" type="ORF">IAD12_05420</name>
</gene>
<dbReference type="SUPFAM" id="SSF53901">
    <property type="entry name" value="Thiolase-like"/>
    <property type="match status" value="1"/>
</dbReference>
<accession>A0A9D1HD45</accession>
<reference evidence="2" key="2">
    <citation type="journal article" date="2021" name="PeerJ">
        <title>Extensive microbial diversity within the chicken gut microbiome revealed by metagenomics and culture.</title>
        <authorList>
            <person name="Gilroy R."/>
            <person name="Ravi A."/>
            <person name="Getino M."/>
            <person name="Pursley I."/>
            <person name="Horton D.L."/>
            <person name="Alikhan N.F."/>
            <person name="Baker D."/>
            <person name="Gharbi K."/>
            <person name="Hall N."/>
            <person name="Watson M."/>
            <person name="Adriaenssens E.M."/>
            <person name="Foster-Nyarko E."/>
            <person name="Jarju S."/>
            <person name="Secka A."/>
            <person name="Antonio M."/>
            <person name="Oren A."/>
            <person name="Chaudhuri R.R."/>
            <person name="La Ragione R."/>
            <person name="Hildebrand F."/>
            <person name="Pallen M.J."/>
        </authorList>
    </citation>
    <scope>NUCLEOTIDE SEQUENCE</scope>
    <source>
        <strain evidence="2">CHK176-22527</strain>
    </source>
</reference>
<evidence type="ECO:0000313" key="2">
    <source>
        <dbReference type="EMBL" id="HIT99674.1"/>
    </source>
</evidence>
<dbReference type="Gene3D" id="3.40.47.10">
    <property type="match status" value="1"/>
</dbReference>
<dbReference type="AlphaFoldDB" id="A0A9D1HD45"/>
<dbReference type="InterPro" id="IPR016039">
    <property type="entry name" value="Thiolase-like"/>
</dbReference>
<dbReference type="PANTHER" id="PTHR34069:SF2">
    <property type="entry name" value="BETA-KETOACYL-[ACYL-CARRIER-PROTEIN] SYNTHASE III"/>
    <property type="match status" value="1"/>
</dbReference>
<feature type="domain" description="Beta-ketoacyl-[acyl-carrier-protein] synthase III N-terminal" evidence="1">
    <location>
        <begin position="103"/>
        <end position="149"/>
    </location>
</feature>
<dbReference type="InterPro" id="IPR013751">
    <property type="entry name" value="ACP_syn_III_N"/>
</dbReference>
<dbReference type="Pfam" id="PF08545">
    <property type="entry name" value="ACP_syn_III"/>
    <property type="match status" value="1"/>
</dbReference>
<reference evidence="2" key="1">
    <citation type="submission" date="2020-10" db="EMBL/GenBank/DDBJ databases">
        <authorList>
            <person name="Gilroy R."/>
        </authorList>
    </citation>
    <scope>NUCLEOTIDE SEQUENCE</scope>
    <source>
        <strain evidence="2">CHK176-22527</strain>
    </source>
</reference>